<gene>
    <name evidence="1" type="ORF">OPV22_031243</name>
</gene>
<dbReference type="Proteomes" id="UP001222027">
    <property type="component" value="Unassembled WGS sequence"/>
</dbReference>
<protein>
    <submittedName>
        <fullName evidence="1">Uncharacterized protein</fullName>
    </submittedName>
</protein>
<name>A0AAV8PS93_ENSVE</name>
<dbReference type="AlphaFoldDB" id="A0AAV8PS93"/>
<evidence type="ECO:0000313" key="1">
    <source>
        <dbReference type="EMBL" id="KAJ8458317.1"/>
    </source>
</evidence>
<sequence length="171" mass="18944">MGEMTVAVCCPTTVGDGNEGDFWRTVSSPETITHRSKSELTKDLILYFKVLEEIAAHGWWLAGSVIANQSLLSLPMRSRKKGGELTTCGQVLSSPPYLQARVCDAAIYRNKGFSFNRKTSSRHSLVCKREQRGVNLPVEAYKEGLVGCKLSSFDDFLIKLYIHSAASSMYV</sequence>
<proteinExistence type="predicted"/>
<dbReference type="EMBL" id="JAQQAF010000009">
    <property type="protein sequence ID" value="KAJ8458317.1"/>
    <property type="molecule type" value="Genomic_DNA"/>
</dbReference>
<evidence type="ECO:0000313" key="2">
    <source>
        <dbReference type="Proteomes" id="UP001222027"/>
    </source>
</evidence>
<keyword evidence="2" id="KW-1185">Reference proteome</keyword>
<organism evidence="1 2">
    <name type="scientific">Ensete ventricosum</name>
    <name type="common">Abyssinian banana</name>
    <name type="synonym">Musa ensete</name>
    <dbReference type="NCBI Taxonomy" id="4639"/>
    <lineage>
        <taxon>Eukaryota</taxon>
        <taxon>Viridiplantae</taxon>
        <taxon>Streptophyta</taxon>
        <taxon>Embryophyta</taxon>
        <taxon>Tracheophyta</taxon>
        <taxon>Spermatophyta</taxon>
        <taxon>Magnoliopsida</taxon>
        <taxon>Liliopsida</taxon>
        <taxon>Zingiberales</taxon>
        <taxon>Musaceae</taxon>
        <taxon>Ensete</taxon>
    </lineage>
</organism>
<reference evidence="1 2" key="1">
    <citation type="submission" date="2022-12" db="EMBL/GenBank/DDBJ databases">
        <title>Chromosome-scale assembly of the Ensete ventricosum genome.</title>
        <authorList>
            <person name="Dussert Y."/>
            <person name="Stocks J."/>
            <person name="Wendawek A."/>
            <person name="Woldeyes F."/>
            <person name="Nichols R.A."/>
            <person name="Borrell J.S."/>
        </authorList>
    </citation>
    <scope>NUCLEOTIDE SEQUENCE [LARGE SCALE GENOMIC DNA]</scope>
    <source>
        <strain evidence="2">cv. Maze</strain>
        <tissue evidence="1">Seeds</tissue>
    </source>
</reference>
<accession>A0AAV8PS93</accession>
<comment type="caution">
    <text evidence="1">The sequence shown here is derived from an EMBL/GenBank/DDBJ whole genome shotgun (WGS) entry which is preliminary data.</text>
</comment>